<name>M9R5C8_9RHOB</name>
<organism evidence="1 2">
    <name type="scientific">Octadecabacter antarcticus 307</name>
    <dbReference type="NCBI Taxonomy" id="391626"/>
    <lineage>
        <taxon>Bacteria</taxon>
        <taxon>Pseudomonadati</taxon>
        <taxon>Pseudomonadota</taxon>
        <taxon>Alphaproteobacteria</taxon>
        <taxon>Rhodobacterales</taxon>
        <taxon>Roseobacteraceae</taxon>
        <taxon>Octadecabacter</taxon>
    </lineage>
</organism>
<dbReference type="KEGG" id="oat:OAN307_c12640"/>
<protein>
    <submittedName>
        <fullName evidence="1">Uncharacterized protein</fullName>
    </submittedName>
</protein>
<dbReference type="RefSeq" id="WP_015499000.1">
    <property type="nucleotide sequence ID" value="NC_020911.1"/>
</dbReference>
<dbReference type="eggNOG" id="COG2274">
    <property type="taxonomic scope" value="Bacteria"/>
</dbReference>
<dbReference type="OrthoDB" id="9808328at2"/>
<proteinExistence type="predicted"/>
<evidence type="ECO:0000313" key="1">
    <source>
        <dbReference type="EMBL" id="AGI66958.1"/>
    </source>
</evidence>
<dbReference type="STRING" id="391626.OAN307_c12640"/>
<gene>
    <name evidence="1" type="ORF">OAN307_c12640</name>
</gene>
<keyword evidence="2" id="KW-1185">Reference proteome</keyword>
<dbReference type="HOGENOM" id="CLU_2303022_0_0_5"/>
<reference evidence="1 2" key="1">
    <citation type="journal article" date="2013" name="PLoS ONE">
        <title>Poles Apart: Arctic and Antarctic Octadecabacter strains Share High Genome Plasticity and a New Type of Xanthorhodopsin.</title>
        <authorList>
            <person name="Vollmers J."/>
            <person name="Voget S."/>
            <person name="Dietrich S."/>
            <person name="Gollnow K."/>
            <person name="Smits M."/>
            <person name="Meyer K."/>
            <person name="Brinkhoff T."/>
            <person name="Simon M."/>
            <person name="Daniel R."/>
        </authorList>
    </citation>
    <scope>NUCLEOTIDE SEQUENCE [LARGE SCALE GENOMIC DNA]</scope>
    <source>
        <strain evidence="1 2">307</strain>
    </source>
</reference>
<sequence length="100" mass="11317">MLLEAGLRIARARLKDGAGRKIELQVQSLLMDRLLGMRRGKEGQTPSGLFLAGREFDSVREFFTGSRNSTLTDLPLIVLFWHLWRPFVVILYGCCSLSGY</sequence>
<evidence type="ECO:0000313" key="2">
    <source>
        <dbReference type="Proteomes" id="UP000005307"/>
    </source>
</evidence>
<dbReference type="Proteomes" id="UP000005307">
    <property type="component" value="Chromosome"/>
</dbReference>
<accession>M9R5C8</accession>
<dbReference type="AlphaFoldDB" id="M9R5C8"/>
<dbReference type="EMBL" id="CP003740">
    <property type="protein sequence ID" value="AGI66958.1"/>
    <property type="molecule type" value="Genomic_DNA"/>
</dbReference>